<feature type="region of interest" description="Disordered" evidence="9">
    <location>
        <begin position="552"/>
        <end position="571"/>
    </location>
</feature>
<evidence type="ECO:0000256" key="9">
    <source>
        <dbReference type="SAM" id="MobiDB-lite"/>
    </source>
</evidence>
<comment type="subunit">
    <text evidence="7">Component of the DNA polymerase epsilon complex consisting of four subunits: the catalytic subunit POLE and the accessory subunits POLE2, POLE3 and POLE4.</text>
</comment>
<evidence type="ECO:0000256" key="2">
    <source>
        <dbReference type="ARBA" id="ARBA00009560"/>
    </source>
</evidence>
<dbReference type="GO" id="GO:0008622">
    <property type="term" value="C:epsilon DNA polymerase complex"/>
    <property type="evidence" value="ECO:0007669"/>
    <property type="project" value="UniProtKB-UniRule"/>
</dbReference>
<dbReference type="PANTHER" id="PTHR12708">
    <property type="entry name" value="DNA POLYMERASE EPSILON SUBUNIT B"/>
    <property type="match status" value="1"/>
</dbReference>
<evidence type="ECO:0000259" key="10">
    <source>
        <dbReference type="Pfam" id="PF04042"/>
    </source>
</evidence>
<evidence type="ECO:0000256" key="1">
    <source>
        <dbReference type="ARBA" id="ARBA00004123"/>
    </source>
</evidence>
<reference evidence="12" key="1">
    <citation type="journal article" date="2023" name="G3 (Bethesda)">
        <title>A reference genome for the long-term kleptoplast-retaining sea slug Elysia crispata morphotype clarki.</title>
        <authorList>
            <person name="Eastman K.E."/>
            <person name="Pendleton A.L."/>
            <person name="Shaikh M.A."/>
            <person name="Suttiyut T."/>
            <person name="Ogas R."/>
            <person name="Tomko P."/>
            <person name="Gavelis G."/>
            <person name="Widhalm J.R."/>
            <person name="Wisecaver J.H."/>
        </authorList>
    </citation>
    <scope>NUCLEOTIDE SEQUENCE</scope>
    <source>
        <strain evidence="12">ECLA1</strain>
    </source>
</reference>
<comment type="similarity">
    <text evidence="2 8">Belongs to the DNA polymerase epsilon subunit B family.</text>
</comment>
<proteinExistence type="inferred from homology"/>
<evidence type="ECO:0000256" key="6">
    <source>
        <dbReference type="ARBA" id="ARBA00054225"/>
    </source>
</evidence>
<accession>A0AAE1B5E3</accession>
<comment type="caution">
    <text evidence="12">The sequence shown here is derived from an EMBL/GenBank/DDBJ whole genome shotgun (WGS) entry which is preliminary data.</text>
</comment>
<dbReference type="Pfam" id="PF12213">
    <property type="entry name" value="Dpoe2NT"/>
    <property type="match status" value="1"/>
</dbReference>
<dbReference type="AlphaFoldDB" id="A0AAE1B5E3"/>
<name>A0AAE1B5E3_9GAST</name>
<sequence>MAAVKLKNSIVSSFRMHGLTLRSDASRYLVEILTPVSLDERGKWLDRIIEGVHKQSLTSAMVGREECEAAVQDCNSEQQEETDAVFNVIDAFSVPRFTYVKERKKFIRDTDLAKPTPRLHGIPNDKACMFRDRYTLLHQRTLRHPLFTPPILGSTDTDTTKFQLKPVEYLIGSTTKLGNVLVLGMLVQLKEGKWYLEDLTGHIHLKCFSFLHLNSIQVFQAGLVTENSFVLAEGWYDDGIFHVEAFGLPPPEKAETTRSYFGNINFFGGPSPIQVKASTRLAKIEAENTEVMFVMLSDVWLDDSKVMEKLNTLFMGYSAFPPTAFILCGNFLSSPKVLSHAKTLQECFRDLGSMLSNYPDLINTSQFVFVPGPNDPVHSTILPRPTIPNSIIDAFVKKVPGAVFSSNPCRIQYCTQEIVVFREDIVTKMCRNCIRFPKDGNIPSHFAKSLMSQAHLCPLPLHVSPVYWAYDSSLRVYPLPDLIITADKYDPFVTTAMGTTIVNPGSFSRTDFGFKVYCPATRDIQDSQVTDPGDTSFNASTSQVSDLSLMQGVESQSQSQVLDDTEVETLE</sequence>
<dbReference type="GO" id="GO:0006261">
    <property type="term" value="P:DNA-templated DNA replication"/>
    <property type="evidence" value="ECO:0007669"/>
    <property type="project" value="InterPro"/>
</dbReference>
<dbReference type="EMBL" id="JAWDGP010000590">
    <property type="protein sequence ID" value="KAK3799266.1"/>
    <property type="molecule type" value="Genomic_DNA"/>
</dbReference>
<feature type="domain" description="DNA polymerase alpha/delta/epsilon subunit B" evidence="10">
    <location>
        <begin position="293"/>
        <end position="494"/>
    </location>
</feature>
<feature type="compositionally biased region" description="Polar residues" evidence="9">
    <location>
        <begin position="552"/>
        <end position="562"/>
    </location>
</feature>
<dbReference type="Gene3D" id="1.10.8.60">
    <property type="match status" value="1"/>
</dbReference>
<dbReference type="GO" id="GO:0003677">
    <property type="term" value="F:DNA binding"/>
    <property type="evidence" value="ECO:0007669"/>
    <property type="project" value="UniProtKB-UniRule"/>
</dbReference>
<evidence type="ECO:0000256" key="7">
    <source>
        <dbReference type="ARBA" id="ARBA00063156"/>
    </source>
</evidence>
<evidence type="ECO:0000259" key="11">
    <source>
        <dbReference type="Pfam" id="PF12213"/>
    </source>
</evidence>
<evidence type="ECO:0000313" key="13">
    <source>
        <dbReference type="Proteomes" id="UP001283361"/>
    </source>
</evidence>
<comment type="subcellular location">
    <subcellularLocation>
        <location evidence="1 8">Nucleus</location>
    </subcellularLocation>
</comment>
<dbReference type="Gene3D" id="3.60.21.60">
    <property type="match status" value="1"/>
</dbReference>
<dbReference type="InterPro" id="IPR007185">
    <property type="entry name" value="DNA_pol_a/d/e_bsu"/>
</dbReference>
<keyword evidence="13" id="KW-1185">Reference proteome</keyword>
<protein>
    <recommendedName>
        <fullName evidence="8">DNA polymerase epsilon subunit</fullName>
    </recommendedName>
    <alternativeName>
        <fullName evidence="8">DNA polymerase II subunit 2</fullName>
    </alternativeName>
</protein>
<dbReference type="FunFam" id="1.10.8.60:FF:000053">
    <property type="entry name" value="DNA polymerase epsilon subunit"/>
    <property type="match status" value="1"/>
</dbReference>
<dbReference type="InterPro" id="IPR024639">
    <property type="entry name" value="DNA_pol_e_bsu_N"/>
</dbReference>
<organism evidence="12 13">
    <name type="scientific">Elysia crispata</name>
    <name type="common">lettuce slug</name>
    <dbReference type="NCBI Taxonomy" id="231223"/>
    <lineage>
        <taxon>Eukaryota</taxon>
        <taxon>Metazoa</taxon>
        <taxon>Spiralia</taxon>
        <taxon>Lophotrochozoa</taxon>
        <taxon>Mollusca</taxon>
        <taxon>Gastropoda</taxon>
        <taxon>Heterobranchia</taxon>
        <taxon>Euthyneura</taxon>
        <taxon>Panpulmonata</taxon>
        <taxon>Sacoglossa</taxon>
        <taxon>Placobranchoidea</taxon>
        <taxon>Plakobranchidae</taxon>
        <taxon>Elysia</taxon>
    </lineage>
</organism>
<evidence type="ECO:0000313" key="12">
    <source>
        <dbReference type="EMBL" id="KAK3799266.1"/>
    </source>
</evidence>
<dbReference type="Pfam" id="PF04042">
    <property type="entry name" value="DNA_pol_E_B"/>
    <property type="match status" value="1"/>
</dbReference>
<dbReference type="PIRSF" id="PIRSF000799">
    <property type="entry name" value="DNA_pol_eps_2"/>
    <property type="match status" value="1"/>
</dbReference>
<dbReference type="Proteomes" id="UP001283361">
    <property type="component" value="Unassembled WGS sequence"/>
</dbReference>
<keyword evidence="3 8" id="KW-0235">DNA replication</keyword>
<comment type="function">
    <text evidence="6">Accessory component of the DNA polymerase epsilon complex. Participates in DNA repair and in chromosomal DNA replication.</text>
</comment>
<keyword evidence="4 8" id="KW-0238">DNA-binding</keyword>
<dbReference type="PANTHER" id="PTHR12708:SF0">
    <property type="entry name" value="DNA POLYMERASE EPSILON SUBUNIT 2"/>
    <property type="match status" value="1"/>
</dbReference>
<evidence type="ECO:0000256" key="3">
    <source>
        <dbReference type="ARBA" id="ARBA00022705"/>
    </source>
</evidence>
<keyword evidence="5 8" id="KW-0539">Nucleus</keyword>
<feature type="domain" description="DNA polymerase epsilon subunit B N-terminal" evidence="11">
    <location>
        <begin position="5"/>
        <end position="74"/>
    </location>
</feature>
<evidence type="ECO:0000256" key="4">
    <source>
        <dbReference type="ARBA" id="ARBA00023125"/>
    </source>
</evidence>
<evidence type="ECO:0000256" key="8">
    <source>
        <dbReference type="PIRNR" id="PIRNR000799"/>
    </source>
</evidence>
<dbReference type="GO" id="GO:0042276">
    <property type="term" value="P:error-prone translesion synthesis"/>
    <property type="evidence" value="ECO:0007669"/>
    <property type="project" value="TreeGrafter"/>
</dbReference>
<gene>
    <name evidence="12" type="ORF">RRG08_054392</name>
</gene>
<dbReference type="InterPro" id="IPR016266">
    <property type="entry name" value="POLE2"/>
</dbReference>
<evidence type="ECO:0000256" key="5">
    <source>
        <dbReference type="ARBA" id="ARBA00023242"/>
    </source>
</evidence>